<feature type="transmembrane region" description="Helical" evidence="1">
    <location>
        <begin position="87"/>
        <end position="108"/>
    </location>
</feature>
<accession>A0A8S1JW03</accession>
<protein>
    <recommendedName>
        <fullName evidence="4">Transmembrane protein</fullName>
    </recommendedName>
</protein>
<evidence type="ECO:0008006" key="4">
    <source>
        <dbReference type="Google" id="ProtNLM"/>
    </source>
</evidence>
<keyword evidence="1" id="KW-0472">Membrane</keyword>
<dbReference type="OMA" id="YSIINQN"/>
<evidence type="ECO:0000256" key="1">
    <source>
        <dbReference type="SAM" id="Phobius"/>
    </source>
</evidence>
<dbReference type="EMBL" id="CAJJDM010000008">
    <property type="protein sequence ID" value="CAD8046802.1"/>
    <property type="molecule type" value="Genomic_DNA"/>
</dbReference>
<proteinExistence type="predicted"/>
<evidence type="ECO:0000313" key="2">
    <source>
        <dbReference type="EMBL" id="CAD8046802.1"/>
    </source>
</evidence>
<name>A0A8S1JW03_PARPR</name>
<evidence type="ECO:0000313" key="3">
    <source>
        <dbReference type="Proteomes" id="UP000688137"/>
    </source>
</evidence>
<organism evidence="2 3">
    <name type="scientific">Paramecium primaurelia</name>
    <dbReference type="NCBI Taxonomy" id="5886"/>
    <lineage>
        <taxon>Eukaryota</taxon>
        <taxon>Sar</taxon>
        <taxon>Alveolata</taxon>
        <taxon>Ciliophora</taxon>
        <taxon>Intramacronucleata</taxon>
        <taxon>Oligohymenophorea</taxon>
        <taxon>Peniculida</taxon>
        <taxon>Parameciidae</taxon>
        <taxon>Paramecium</taxon>
    </lineage>
</organism>
<gene>
    <name evidence="2" type="ORF">PPRIM_AZ9-3.1.T0110109</name>
</gene>
<keyword evidence="1" id="KW-0812">Transmembrane</keyword>
<reference evidence="2" key="1">
    <citation type="submission" date="2021-01" db="EMBL/GenBank/DDBJ databases">
        <authorList>
            <consortium name="Genoscope - CEA"/>
            <person name="William W."/>
        </authorList>
    </citation>
    <scope>NUCLEOTIDE SEQUENCE</scope>
</reference>
<keyword evidence="1" id="KW-1133">Transmembrane helix</keyword>
<sequence length="109" mass="12953">MEQEDQSQLTKHKLLDIDLATFQFYFQSHQQYLFAQVLLFGCLIYNMNENQENQKSIKINNPYENDENELLQYEDNQKEVQTDKSTFVIQIISIILIIIYFIGILIAII</sequence>
<keyword evidence="3" id="KW-1185">Reference proteome</keyword>
<dbReference type="Proteomes" id="UP000688137">
    <property type="component" value="Unassembled WGS sequence"/>
</dbReference>
<dbReference type="AlphaFoldDB" id="A0A8S1JW03"/>
<comment type="caution">
    <text evidence="2">The sequence shown here is derived from an EMBL/GenBank/DDBJ whole genome shotgun (WGS) entry which is preliminary data.</text>
</comment>